<name>A0A7G8Q5U6_9GAMM</name>
<evidence type="ECO:0000256" key="1">
    <source>
        <dbReference type="SAM" id="MobiDB-lite"/>
    </source>
</evidence>
<protein>
    <submittedName>
        <fullName evidence="2">Uncharacterized protein</fullName>
    </submittedName>
</protein>
<dbReference type="EMBL" id="CP060412">
    <property type="protein sequence ID" value="QNK02154.1"/>
    <property type="molecule type" value="Genomic_DNA"/>
</dbReference>
<sequence>MEKTARPMSTEYIHSVYAGKKATRVVDETQDFHSTNQFDRDPEHSGQAPQDPKSIRKPYRR</sequence>
<evidence type="ECO:0000313" key="2">
    <source>
        <dbReference type="EMBL" id="QNK02154.1"/>
    </source>
</evidence>
<feature type="region of interest" description="Disordered" evidence="1">
    <location>
        <begin position="27"/>
        <end position="61"/>
    </location>
</feature>
<dbReference type="Proteomes" id="UP000515873">
    <property type="component" value="Chromosome"/>
</dbReference>
<reference evidence="2 3" key="1">
    <citation type="submission" date="2020-08" db="EMBL/GenBank/DDBJ databases">
        <title>Dyella sp. G9 isolated from forest soil.</title>
        <authorList>
            <person name="Fu J."/>
            <person name="Qiu L."/>
        </authorList>
    </citation>
    <scope>NUCLEOTIDE SEQUENCE [LARGE SCALE GENOMIC DNA]</scope>
    <source>
        <strain evidence="2 3">G9</strain>
    </source>
</reference>
<dbReference type="KEGG" id="dtl:H8F01_03025"/>
<organism evidence="2 3">
    <name type="scientific">Dyella telluris</name>
    <dbReference type="NCBI Taxonomy" id="2763498"/>
    <lineage>
        <taxon>Bacteria</taxon>
        <taxon>Pseudomonadati</taxon>
        <taxon>Pseudomonadota</taxon>
        <taxon>Gammaproteobacteria</taxon>
        <taxon>Lysobacterales</taxon>
        <taxon>Rhodanobacteraceae</taxon>
        <taxon>Dyella</taxon>
    </lineage>
</organism>
<dbReference type="AlphaFoldDB" id="A0A7G8Q5U6"/>
<proteinExistence type="predicted"/>
<evidence type="ECO:0000313" key="3">
    <source>
        <dbReference type="Proteomes" id="UP000515873"/>
    </source>
</evidence>
<dbReference type="RefSeq" id="WP_187057611.1">
    <property type="nucleotide sequence ID" value="NZ_CP060412.1"/>
</dbReference>
<accession>A0A7G8Q5U6</accession>
<gene>
    <name evidence="2" type="ORF">H8F01_03025</name>
</gene>
<keyword evidence="3" id="KW-1185">Reference proteome</keyword>